<dbReference type="Proteomes" id="UP000076486">
    <property type="component" value="Unassembled WGS sequence"/>
</dbReference>
<accession>A0A167IGP6</accession>
<gene>
    <name evidence="1" type="ORF">N473_04025</name>
</gene>
<evidence type="ECO:0000313" key="2">
    <source>
        <dbReference type="Proteomes" id="UP000076486"/>
    </source>
</evidence>
<proteinExistence type="predicted"/>
<evidence type="ECO:0000313" key="1">
    <source>
        <dbReference type="EMBL" id="KZN59338.1"/>
    </source>
</evidence>
<organism evidence="1 2">
    <name type="scientific">Pseudoalteromonas luteoviolacea CPMOR-1</name>
    <dbReference type="NCBI Taxonomy" id="1365248"/>
    <lineage>
        <taxon>Bacteria</taxon>
        <taxon>Pseudomonadati</taxon>
        <taxon>Pseudomonadota</taxon>
        <taxon>Gammaproteobacteria</taxon>
        <taxon>Alteromonadales</taxon>
        <taxon>Pseudoalteromonadaceae</taxon>
        <taxon>Pseudoalteromonas</taxon>
    </lineage>
</organism>
<dbReference type="RefSeq" id="WP_063369787.1">
    <property type="nucleotide sequence ID" value="NZ_AUYC01000062.1"/>
</dbReference>
<sequence length="151" mass="17573">MQELESLKSMWSAKVKRKVPTMPQVKYNSELNVGTLDNDDWYFKVPYAFREALDIKFEERKKDKKSYMVWTQGPILSFKDGDTFTAKNQKSALQVRFSNPMGWDPEKNQMYQGSIVFDKFDVSGHKHTKLSQHSCTQMDFLKILISGVISC</sequence>
<comment type="caution">
    <text evidence="1">The sequence shown here is derived from an EMBL/GenBank/DDBJ whole genome shotgun (WGS) entry which is preliminary data.</text>
</comment>
<dbReference type="EMBL" id="AUYC01000062">
    <property type="protein sequence ID" value="KZN59338.1"/>
    <property type="molecule type" value="Genomic_DNA"/>
</dbReference>
<dbReference type="PATRIC" id="fig|1365248.3.peg.4667"/>
<name>A0A167IGP6_9GAMM</name>
<dbReference type="AlphaFoldDB" id="A0A167IGP6"/>
<reference evidence="1 2" key="1">
    <citation type="submission" date="2013-07" db="EMBL/GenBank/DDBJ databases">
        <title>Comparative Genomic and Metabolomic Analysis of Twelve Strains of Pseudoalteromonas luteoviolacea.</title>
        <authorList>
            <person name="Vynne N.G."/>
            <person name="Mansson M."/>
            <person name="Gram L."/>
        </authorList>
    </citation>
    <scope>NUCLEOTIDE SEQUENCE [LARGE SCALE GENOMIC DNA]</scope>
    <source>
        <strain evidence="1 2">CPMOR-1</strain>
    </source>
</reference>
<protein>
    <submittedName>
        <fullName evidence="1">Uncharacterized protein</fullName>
    </submittedName>
</protein>